<evidence type="ECO:0008006" key="4">
    <source>
        <dbReference type="Google" id="ProtNLM"/>
    </source>
</evidence>
<protein>
    <recommendedName>
        <fullName evidence="4">Neuropeptide</fullName>
    </recommendedName>
</protein>
<feature type="signal peptide" evidence="1">
    <location>
        <begin position="1"/>
        <end position="22"/>
    </location>
</feature>
<name>A0A9P0HGH0_NEZVI</name>
<evidence type="ECO:0000256" key="1">
    <source>
        <dbReference type="SAM" id="SignalP"/>
    </source>
</evidence>
<dbReference type="Proteomes" id="UP001152798">
    <property type="component" value="Chromosome 5"/>
</dbReference>
<keyword evidence="1" id="KW-0732">Signal</keyword>
<evidence type="ECO:0000313" key="2">
    <source>
        <dbReference type="EMBL" id="CAH1401151.1"/>
    </source>
</evidence>
<dbReference type="OrthoDB" id="10517241at2759"/>
<organism evidence="2 3">
    <name type="scientific">Nezara viridula</name>
    <name type="common">Southern green stink bug</name>
    <name type="synonym">Cimex viridulus</name>
    <dbReference type="NCBI Taxonomy" id="85310"/>
    <lineage>
        <taxon>Eukaryota</taxon>
        <taxon>Metazoa</taxon>
        <taxon>Ecdysozoa</taxon>
        <taxon>Arthropoda</taxon>
        <taxon>Hexapoda</taxon>
        <taxon>Insecta</taxon>
        <taxon>Pterygota</taxon>
        <taxon>Neoptera</taxon>
        <taxon>Paraneoptera</taxon>
        <taxon>Hemiptera</taxon>
        <taxon>Heteroptera</taxon>
        <taxon>Panheteroptera</taxon>
        <taxon>Pentatomomorpha</taxon>
        <taxon>Pentatomoidea</taxon>
        <taxon>Pentatomidae</taxon>
        <taxon>Pentatominae</taxon>
        <taxon>Nezara</taxon>
    </lineage>
</organism>
<dbReference type="AlphaFoldDB" id="A0A9P0HGH0"/>
<dbReference type="EMBL" id="OV725081">
    <property type="protein sequence ID" value="CAH1401151.1"/>
    <property type="molecule type" value="Genomic_DNA"/>
</dbReference>
<accession>A0A9P0HGH0</accession>
<proteinExistence type="predicted"/>
<evidence type="ECO:0000313" key="3">
    <source>
        <dbReference type="Proteomes" id="UP001152798"/>
    </source>
</evidence>
<gene>
    <name evidence="2" type="ORF">NEZAVI_LOCUS10235</name>
</gene>
<reference evidence="2" key="1">
    <citation type="submission" date="2022-01" db="EMBL/GenBank/DDBJ databases">
        <authorList>
            <person name="King R."/>
        </authorList>
    </citation>
    <scope>NUCLEOTIDE SEQUENCE</scope>
</reference>
<keyword evidence="3" id="KW-1185">Reference proteome</keyword>
<feature type="chain" id="PRO_5040300674" description="Neuropeptide" evidence="1">
    <location>
        <begin position="23"/>
        <end position="78"/>
    </location>
</feature>
<sequence>MRPMSVFLLSLLALYCFLGAEGKTEFLPGQKNATSKPKWVSHKPFGDTTISEVCSNGKCCPPSLRCCYTHDYCCKIMS</sequence>